<feature type="transmembrane region" description="Helical" evidence="10">
    <location>
        <begin position="36"/>
        <end position="60"/>
    </location>
</feature>
<evidence type="ECO:0000256" key="2">
    <source>
        <dbReference type="ARBA" id="ARBA00009186"/>
    </source>
</evidence>
<organism evidence="13 14">
    <name type="scientific">Sphingosinicella microcystinivorans</name>
    <dbReference type="NCBI Taxonomy" id="335406"/>
    <lineage>
        <taxon>Bacteria</taxon>
        <taxon>Pseudomonadati</taxon>
        <taxon>Pseudomonadota</taxon>
        <taxon>Alphaproteobacteria</taxon>
        <taxon>Sphingomonadales</taxon>
        <taxon>Sphingosinicellaceae</taxon>
        <taxon>Sphingosinicella</taxon>
    </lineage>
</organism>
<evidence type="ECO:0000256" key="10">
    <source>
        <dbReference type="SAM" id="Phobius"/>
    </source>
</evidence>
<dbReference type="NCBIfam" id="NF007691">
    <property type="entry name" value="PRK10369.1"/>
    <property type="match status" value="1"/>
</dbReference>
<feature type="transmembrane region" description="Helical" evidence="10">
    <location>
        <begin position="478"/>
        <end position="499"/>
    </location>
</feature>
<evidence type="ECO:0000313" key="13">
    <source>
        <dbReference type="EMBL" id="BBE32583.1"/>
    </source>
</evidence>
<dbReference type="NCBIfam" id="TIGR00353">
    <property type="entry name" value="nrfE"/>
    <property type="match status" value="1"/>
</dbReference>
<evidence type="ECO:0000256" key="5">
    <source>
        <dbReference type="ARBA" id="ARBA00022692"/>
    </source>
</evidence>
<evidence type="ECO:0000256" key="3">
    <source>
        <dbReference type="ARBA" id="ARBA00022475"/>
    </source>
</evidence>
<comment type="function">
    <text evidence="9">Required for the biogenesis of c-type cytochromes. Possible subunit of a heme lyase.</text>
</comment>
<sequence>MAPTVIPEIGHAALWLAAGLALAQALAGFRADGGRIAVPAALLQGLLCAVAFAALTWAFVKSDFSVALVAGNSHTAKPELYKWTGVWANHEGSMLLWVAVLAVFGAIAAIRAKGLGERFRTVMLSAQGFIALGFYAYLLIASNPFARIVPAPIEGSGMNPLLQDPGLAFHPPLLYIGYVGLSVTFSFAVAALLLNRVTPEWARAVKPWVLGAWSFLTAGITLGSFWAYYELGWGGWWFWDPVENASLMPWLAATALFHSVGVLAARGALKNWTLLLAVVAFSLSMVGTFIVRSGLLTSVHAFAVDPERGVFLLILLAIYVGGALTLYALRAGTVTAGAPFRPVSREGSLVVNNLILSAVLGVVFLGTLYPLLLEAATGEQVSVGPPYFQTALLPLLLPLVALMAAGPLMRWQAMDWAGLGRRLVPALVLGVAAIGIALALGMRSPLALAGVALSAWLTAASVMIFRGRKLKRIRRIPASVWGTALAHLGIAVTTLGIAVSGAGTIETLANLAPGGRLSAGPYTAQVDDITPAAGPNYTAIRAVISVSGPGATTVLMPERRTFVNPGNETTETDIWPRLTGNLYAVLGPGDGSGRWQVRLVWQPMIALIWIGGMMAAFGGLISMKQGRRRREDTE</sequence>
<name>A0AAD1D3A7_SPHMI</name>
<feature type="domain" description="Cytochrome c-type biogenesis protein CcmF C-terminal" evidence="12">
    <location>
        <begin position="313"/>
        <end position="624"/>
    </location>
</feature>
<dbReference type="Pfam" id="PF01578">
    <property type="entry name" value="Cytochrom_C_asm"/>
    <property type="match status" value="1"/>
</dbReference>
<feature type="transmembrane region" description="Helical" evidence="10">
    <location>
        <begin position="122"/>
        <end position="140"/>
    </location>
</feature>
<evidence type="ECO:0000313" key="14">
    <source>
        <dbReference type="Proteomes" id="UP000275727"/>
    </source>
</evidence>
<dbReference type="PRINTS" id="PR01411">
    <property type="entry name" value="CCMFBIOGNSIS"/>
</dbReference>
<feature type="transmembrane region" description="Helical" evidence="10">
    <location>
        <begin position="12"/>
        <end position="29"/>
    </location>
</feature>
<feature type="transmembrane region" description="Helical" evidence="10">
    <location>
        <begin position="175"/>
        <end position="195"/>
    </location>
</feature>
<evidence type="ECO:0000256" key="4">
    <source>
        <dbReference type="ARBA" id="ARBA00022519"/>
    </source>
</evidence>
<feature type="transmembrane region" description="Helical" evidence="10">
    <location>
        <begin position="94"/>
        <end position="110"/>
    </location>
</feature>
<reference evidence="13 14" key="1">
    <citation type="submission" date="2018-06" db="EMBL/GenBank/DDBJ databases">
        <title>Complete Genome Sequence of the Microcystin-Degrading Bacterium Sphingosinicella microcystinivorans Strain B-9.</title>
        <authorList>
            <person name="Jin H."/>
            <person name="Nishizawa T."/>
            <person name="Guo Y."/>
            <person name="Nishizawa A."/>
            <person name="Park H."/>
            <person name="Kato H."/>
            <person name="Tsuji K."/>
            <person name="Harada K."/>
        </authorList>
    </citation>
    <scope>NUCLEOTIDE SEQUENCE [LARGE SCALE GENOMIC DNA]</scope>
    <source>
        <strain evidence="13 14">B9</strain>
    </source>
</reference>
<feature type="transmembrane region" description="Helical" evidence="10">
    <location>
        <begin position="600"/>
        <end position="621"/>
    </location>
</feature>
<protein>
    <submittedName>
        <fullName evidence="13">C-type cytochrome biogenesis protein CcmF</fullName>
    </submittedName>
</protein>
<dbReference type="Proteomes" id="UP000275727">
    <property type="component" value="Chromosome"/>
</dbReference>
<keyword evidence="6" id="KW-0201">Cytochrome c-type biogenesis</keyword>
<dbReference type="RefSeq" id="WP_338069507.1">
    <property type="nucleotide sequence ID" value="NZ_AP018711.1"/>
</dbReference>
<dbReference type="InterPro" id="IPR003567">
    <property type="entry name" value="Cyt_c_biogenesis"/>
</dbReference>
<comment type="subcellular location">
    <subcellularLocation>
        <location evidence="1">Cell inner membrane</location>
        <topology evidence="1">Multi-pass membrane protein</topology>
    </subcellularLocation>
</comment>
<dbReference type="Pfam" id="PF16327">
    <property type="entry name" value="CcmF_C"/>
    <property type="match status" value="1"/>
</dbReference>
<evidence type="ECO:0000256" key="7">
    <source>
        <dbReference type="ARBA" id="ARBA00022989"/>
    </source>
</evidence>
<dbReference type="InterPro" id="IPR002541">
    <property type="entry name" value="Cyt_c_assembly"/>
</dbReference>
<feature type="transmembrane region" description="Helical" evidence="10">
    <location>
        <begin position="392"/>
        <end position="411"/>
    </location>
</feature>
<feature type="domain" description="Cytochrome c assembly protein" evidence="11">
    <location>
        <begin position="87"/>
        <end position="294"/>
    </location>
</feature>
<dbReference type="PRINTS" id="PR01410">
    <property type="entry name" value="CCBIOGENESIS"/>
</dbReference>
<dbReference type="PANTHER" id="PTHR43653:SF1">
    <property type="entry name" value="CYTOCHROME C-TYPE BIOGENESIS PROTEIN CCMF"/>
    <property type="match status" value="1"/>
</dbReference>
<evidence type="ECO:0000256" key="8">
    <source>
        <dbReference type="ARBA" id="ARBA00023136"/>
    </source>
</evidence>
<keyword evidence="3" id="KW-1003">Cell membrane</keyword>
<dbReference type="AlphaFoldDB" id="A0AAD1D3A7"/>
<keyword evidence="4" id="KW-0997">Cell inner membrane</keyword>
<gene>
    <name evidence="13" type="primary">ccmF</name>
    <name evidence="13" type="ORF">SmB9_02410</name>
</gene>
<dbReference type="PANTHER" id="PTHR43653">
    <property type="entry name" value="CYTOCHROME C ASSEMBLY PROTEIN-RELATED"/>
    <property type="match status" value="1"/>
</dbReference>
<dbReference type="GO" id="GO:0015232">
    <property type="term" value="F:heme transmembrane transporter activity"/>
    <property type="evidence" value="ECO:0007669"/>
    <property type="project" value="InterPro"/>
</dbReference>
<accession>A0AAD1D3A7</accession>
<feature type="transmembrane region" description="Helical" evidence="10">
    <location>
        <begin position="446"/>
        <end position="466"/>
    </location>
</feature>
<comment type="similarity">
    <text evidence="2">Belongs to the CcmF/CycK/Ccl1/NrfE/CcsA family.</text>
</comment>
<feature type="transmembrane region" description="Helical" evidence="10">
    <location>
        <begin position="207"/>
        <end position="227"/>
    </location>
</feature>
<evidence type="ECO:0000256" key="6">
    <source>
        <dbReference type="ARBA" id="ARBA00022748"/>
    </source>
</evidence>
<feature type="transmembrane region" description="Helical" evidence="10">
    <location>
        <begin position="350"/>
        <end position="372"/>
    </location>
</feature>
<keyword evidence="5 10" id="KW-0812">Transmembrane</keyword>
<proteinExistence type="inferred from homology"/>
<dbReference type="GO" id="GO:0005886">
    <property type="term" value="C:plasma membrane"/>
    <property type="evidence" value="ECO:0007669"/>
    <property type="project" value="UniProtKB-SubCell"/>
</dbReference>
<feature type="transmembrane region" description="Helical" evidence="10">
    <location>
        <begin position="310"/>
        <end position="329"/>
    </location>
</feature>
<feature type="transmembrane region" description="Helical" evidence="10">
    <location>
        <begin position="247"/>
        <end position="265"/>
    </location>
</feature>
<dbReference type="KEGG" id="smic:SmB9_02410"/>
<evidence type="ECO:0000256" key="1">
    <source>
        <dbReference type="ARBA" id="ARBA00004429"/>
    </source>
</evidence>
<dbReference type="InterPro" id="IPR003568">
    <property type="entry name" value="Cyt_c_biogenesis_CcmF"/>
</dbReference>
<dbReference type="GO" id="GO:0017004">
    <property type="term" value="P:cytochrome complex assembly"/>
    <property type="evidence" value="ECO:0007669"/>
    <property type="project" value="UniProtKB-KW"/>
</dbReference>
<keyword evidence="8 10" id="KW-0472">Membrane</keyword>
<dbReference type="InterPro" id="IPR032523">
    <property type="entry name" value="CcmF_C"/>
</dbReference>
<evidence type="ECO:0000259" key="12">
    <source>
        <dbReference type="Pfam" id="PF16327"/>
    </source>
</evidence>
<feature type="transmembrane region" description="Helical" evidence="10">
    <location>
        <begin position="272"/>
        <end position="290"/>
    </location>
</feature>
<dbReference type="GO" id="GO:0020037">
    <property type="term" value="F:heme binding"/>
    <property type="evidence" value="ECO:0007669"/>
    <property type="project" value="InterPro"/>
</dbReference>
<evidence type="ECO:0000256" key="9">
    <source>
        <dbReference type="ARBA" id="ARBA00037230"/>
    </source>
</evidence>
<dbReference type="EMBL" id="AP018711">
    <property type="protein sequence ID" value="BBE32583.1"/>
    <property type="molecule type" value="Genomic_DNA"/>
</dbReference>
<keyword evidence="7 10" id="KW-1133">Transmembrane helix</keyword>
<feature type="transmembrane region" description="Helical" evidence="10">
    <location>
        <begin position="423"/>
        <end position="440"/>
    </location>
</feature>
<evidence type="ECO:0000259" key="11">
    <source>
        <dbReference type="Pfam" id="PF01578"/>
    </source>
</evidence>